<accession>A0A3P8AIP7</accession>
<feature type="domain" description="ShKT" evidence="4">
    <location>
        <begin position="248"/>
        <end position="284"/>
    </location>
</feature>
<evidence type="ECO:0000256" key="3">
    <source>
        <dbReference type="SAM" id="SignalP"/>
    </source>
</evidence>
<feature type="chain" id="PRO_5044551916" evidence="3">
    <location>
        <begin position="27"/>
        <end position="284"/>
    </location>
</feature>
<dbReference type="InterPro" id="IPR001506">
    <property type="entry name" value="Peptidase_M12A"/>
</dbReference>
<dbReference type="InterPro" id="IPR003582">
    <property type="entry name" value="ShKT_dom"/>
</dbReference>
<dbReference type="GO" id="GO:0004222">
    <property type="term" value="F:metalloendopeptidase activity"/>
    <property type="evidence" value="ECO:0007669"/>
    <property type="project" value="InterPro"/>
</dbReference>
<evidence type="ECO:0000313" key="8">
    <source>
        <dbReference type="WBParaSite" id="HPBE_0001800501-mRNA-1"/>
    </source>
</evidence>
<evidence type="ECO:0000256" key="2">
    <source>
        <dbReference type="PROSITE-ProRule" id="PRU01005"/>
    </source>
</evidence>
<dbReference type="Proteomes" id="UP000050761">
    <property type="component" value="Unassembled WGS sequence"/>
</dbReference>
<feature type="signal peptide" evidence="3">
    <location>
        <begin position="1"/>
        <end position="26"/>
    </location>
</feature>
<proteinExistence type="predicted"/>
<accession>A0A183G838</accession>
<dbReference type="PROSITE" id="PS51864">
    <property type="entry name" value="ASTACIN"/>
    <property type="match status" value="1"/>
</dbReference>
<dbReference type="SUPFAM" id="SSF55486">
    <property type="entry name" value="Metalloproteases ('zincins'), catalytic domain"/>
    <property type="match status" value="1"/>
</dbReference>
<dbReference type="Pfam" id="PF01400">
    <property type="entry name" value="Astacin"/>
    <property type="match status" value="1"/>
</dbReference>
<dbReference type="Gene3D" id="1.10.10.1870">
    <property type="entry name" value="ShTK domain-like"/>
    <property type="match status" value="1"/>
</dbReference>
<evidence type="ECO:0000313" key="6">
    <source>
        <dbReference type="EMBL" id="VDP10431.1"/>
    </source>
</evidence>
<keyword evidence="1" id="KW-0865">Zymogen</keyword>
<comment type="caution">
    <text evidence="2">Lacks conserved residue(s) required for the propagation of feature annotation.</text>
</comment>
<organism evidence="7 8">
    <name type="scientific">Heligmosomoides polygyrus</name>
    <name type="common">Parasitic roundworm</name>
    <dbReference type="NCBI Taxonomy" id="6339"/>
    <lineage>
        <taxon>Eukaryota</taxon>
        <taxon>Metazoa</taxon>
        <taxon>Ecdysozoa</taxon>
        <taxon>Nematoda</taxon>
        <taxon>Chromadorea</taxon>
        <taxon>Rhabditida</taxon>
        <taxon>Rhabditina</taxon>
        <taxon>Rhabditomorpha</taxon>
        <taxon>Strongyloidea</taxon>
        <taxon>Heligmosomidae</taxon>
        <taxon>Heligmosomoides</taxon>
    </lineage>
</organism>
<keyword evidence="7" id="KW-1185">Reference proteome</keyword>
<feature type="domain" description="Peptidase M12A" evidence="5">
    <location>
        <begin position="164"/>
        <end position="237"/>
    </location>
</feature>
<dbReference type="PROSITE" id="PS51670">
    <property type="entry name" value="SHKT"/>
    <property type="match status" value="1"/>
</dbReference>
<dbReference type="InterPro" id="IPR024079">
    <property type="entry name" value="MetalloPept_cat_dom_sf"/>
</dbReference>
<dbReference type="WBParaSite" id="HPBE_0001800501-mRNA-1">
    <property type="protein sequence ID" value="HPBE_0001800501-mRNA-1"/>
    <property type="gene ID" value="HPBE_0001800501"/>
</dbReference>
<dbReference type="GO" id="GO:0006508">
    <property type="term" value="P:proteolysis"/>
    <property type="evidence" value="ECO:0007669"/>
    <property type="project" value="InterPro"/>
</dbReference>
<evidence type="ECO:0000313" key="7">
    <source>
        <dbReference type="Proteomes" id="UP000050761"/>
    </source>
</evidence>
<dbReference type="AlphaFoldDB" id="A0A183G838"/>
<reference evidence="8" key="2">
    <citation type="submission" date="2019-09" db="UniProtKB">
        <authorList>
            <consortium name="WormBaseParasite"/>
        </authorList>
    </citation>
    <scope>IDENTIFICATION</scope>
</reference>
<evidence type="ECO:0000259" key="5">
    <source>
        <dbReference type="PROSITE" id="PS51864"/>
    </source>
</evidence>
<dbReference type="Pfam" id="PF01549">
    <property type="entry name" value="ShK"/>
    <property type="match status" value="1"/>
</dbReference>
<dbReference type="SMART" id="SM00254">
    <property type="entry name" value="ShKT"/>
    <property type="match status" value="1"/>
</dbReference>
<dbReference type="PANTHER" id="PTHR10127">
    <property type="entry name" value="DISCOIDIN, CUB, EGF, LAMININ , AND ZINC METALLOPROTEASE DOMAIN CONTAINING"/>
    <property type="match status" value="1"/>
</dbReference>
<sequence length="284" mass="32549">MPEQKEAAPMLPTVLLLLVLQRPAAPLPQSWQINENSAAKPLYGDMILTPLQRRRYGAQMNLLRGVSRKESSVNRWTDNVHFSRFLSIDFFEFRLACFRFVERTNEKDFLSFVPLDGCYSYVGKIGMSCDLASSRLHSRVHHLARGDALHPGRVQQFGDGVRLRNFEKLSPYEVDYPDTYDYKSIMHYDSHAFGRRDSSRSLILATMIPLKEGVKLNDNLKMSPTDIRKLRRLGNCDDSEDASENVSLPVEDHRCASYARNSFCINPFYKRLRAVKCAKTCGLC</sequence>
<dbReference type="PANTHER" id="PTHR10127:SF852">
    <property type="entry name" value="ZINC METALLOPROTEINASE NAS-12"/>
    <property type="match status" value="1"/>
</dbReference>
<gene>
    <name evidence="6" type="ORF">HPBE_LOCUS18004</name>
</gene>
<evidence type="ECO:0000256" key="1">
    <source>
        <dbReference type="ARBA" id="ARBA00023145"/>
    </source>
</evidence>
<dbReference type="Gene3D" id="3.40.390.10">
    <property type="entry name" value="Collagenase (Catalytic Domain)"/>
    <property type="match status" value="2"/>
</dbReference>
<evidence type="ECO:0000259" key="4">
    <source>
        <dbReference type="PROSITE" id="PS51670"/>
    </source>
</evidence>
<keyword evidence="3" id="KW-0732">Signal</keyword>
<protein>
    <submittedName>
        <fullName evidence="8">ShKT domain-containing protein</fullName>
    </submittedName>
</protein>
<dbReference type="OrthoDB" id="291007at2759"/>
<name>A0A183G838_HELPZ</name>
<reference evidence="6 7" key="1">
    <citation type="submission" date="2018-11" db="EMBL/GenBank/DDBJ databases">
        <authorList>
            <consortium name="Pathogen Informatics"/>
        </authorList>
    </citation>
    <scope>NUCLEOTIDE SEQUENCE [LARGE SCALE GENOMIC DNA]</scope>
</reference>
<dbReference type="EMBL" id="UZAH01030405">
    <property type="protein sequence ID" value="VDP10431.1"/>
    <property type="molecule type" value="Genomic_DNA"/>
</dbReference>